<dbReference type="GO" id="GO:0000976">
    <property type="term" value="F:transcription cis-regulatory region binding"/>
    <property type="evidence" value="ECO:0007669"/>
    <property type="project" value="TreeGrafter"/>
</dbReference>
<dbReference type="InterPro" id="IPR041490">
    <property type="entry name" value="KstR2_TetR_C"/>
</dbReference>
<feature type="DNA-binding region" description="H-T-H motif" evidence="4">
    <location>
        <begin position="249"/>
        <end position="268"/>
    </location>
</feature>
<comment type="caution">
    <text evidence="6">The sequence shown here is derived from an EMBL/GenBank/DDBJ whole genome shotgun (WGS) entry which is preliminary data.</text>
</comment>
<feature type="DNA-binding region" description="H-T-H motif" evidence="4">
    <location>
        <begin position="42"/>
        <end position="61"/>
    </location>
</feature>
<dbReference type="InterPro" id="IPR036271">
    <property type="entry name" value="Tet_transcr_reg_TetR-rel_C_sf"/>
</dbReference>
<dbReference type="FunFam" id="1.10.10.60:FF:000141">
    <property type="entry name" value="TetR family transcriptional regulator"/>
    <property type="match status" value="1"/>
</dbReference>
<dbReference type="GO" id="GO:0045892">
    <property type="term" value="P:negative regulation of DNA-templated transcription"/>
    <property type="evidence" value="ECO:0007669"/>
    <property type="project" value="UniProtKB-ARBA"/>
</dbReference>
<dbReference type="Proteomes" id="UP000433071">
    <property type="component" value="Unassembled WGS sequence"/>
</dbReference>
<dbReference type="SUPFAM" id="SSF46689">
    <property type="entry name" value="Homeodomain-like"/>
    <property type="match status" value="2"/>
</dbReference>
<dbReference type="Pfam" id="PF00440">
    <property type="entry name" value="TetR_N"/>
    <property type="match status" value="2"/>
</dbReference>
<dbReference type="Pfam" id="PF17932">
    <property type="entry name" value="TetR_C_24"/>
    <property type="match status" value="1"/>
</dbReference>
<keyword evidence="7" id="KW-1185">Reference proteome</keyword>
<dbReference type="InterPro" id="IPR050109">
    <property type="entry name" value="HTH-type_TetR-like_transc_reg"/>
</dbReference>
<dbReference type="EMBL" id="WMLB01000006">
    <property type="protein sequence ID" value="MTH67028.1"/>
    <property type="molecule type" value="Genomic_DNA"/>
</dbReference>
<proteinExistence type="predicted"/>
<protein>
    <submittedName>
        <fullName evidence="6">TetR family transcriptional regulator</fullName>
    </submittedName>
</protein>
<feature type="domain" description="HTH tetR-type" evidence="5">
    <location>
        <begin position="226"/>
        <end position="286"/>
    </location>
</feature>
<evidence type="ECO:0000313" key="6">
    <source>
        <dbReference type="EMBL" id="MTH67028.1"/>
    </source>
</evidence>
<dbReference type="Gene3D" id="1.10.357.10">
    <property type="entry name" value="Tetracycline Repressor, domain 2"/>
    <property type="match status" value="2"/>
</dbReference>
<dbReference type="GO" id="GO:0003700">
    <property type="term" value="F:DNA-binding transcription factor activity"/>
    <property type="evidence" value="ECO:0007669"/>
    <property type="project" value="TreeGrafter"/>
</dbReference>
<evidence type="ECO:0000256" key="4">
    <source>
        <dbReference type="PROSITE-ProRule" id="PRU00335"/>
    </source>
</evidence>
<feature type="domain" description="HTH tetR-type" evidence="5">
    <location>
        <begin position="19"/>
        <end position="79"/>
    </location>
</feature>
<name>A0A6I3M296_9MICO</name>
<evidence type="ECO:0000256" key="2">
    <source>
        <dbReference type="ARBA" id="ARBA00023125"/>
    </source>
</evidence>
<dbReference type="InterPro" id="IPR009057">
    <property type="entry name" value="Homeodomain-like_sf"/>
</dbReference>
<gene>
    <name evidence="6" type="ORF">GJ743_01415</name>
</gene>
<keyword evidence="2 4" id="KW-0238">DNA-binding</keyword>
<dbReference type="PRINTS" id="PR00455">
    <property type="entry name" value="HTHTETR"/>
</dbReference>
<evidence type="ECO:0000259" key="5">
    <source>
        <dbReference type="PROSITE" id="PS50977"/>
    </source>
</evidence>
<dbReference type="Gene3D" id="1.10.10.60">
    <property type="entry name" value="Homeodomain-like"/>
    <property type="match status" value="2"/>
</dbReference>
<evidence type="ECO:0000256" key="3">
    <source>
        <dbReference type="ARBA" id="ARBA00023163"/>
    </source>
</evidence>
<reference evidence="6 7" key="1">
    <citation type="submission" date="2019-11" db="EMBL/GenBank/DDBJ databases">
        <title>Agromyces kandeliae sp. nov., isolated from mangrove soil.</title>
        <authorList>
            <person name="Wang R."/>
        </authorList>
    </citation>
    <scope>NUCLEOTIDE SEQUENCE [LARGE SCALE GENOMIC DNA]</scope>
    <source>
        <strain evidence="6 7">JCM 11433</strain>
    </source>
</reference>
<dbReference type="OrthoDB" id="4456617at2"/>
<accession>A0A6I3M296</accession>
<keyword evidence="1" id="KW-0805">Transcription regulation</keyword>
<dbReference type="AlphaFoldDB" id="A0A6I3M296"/>
<evidence type="ECO:0000256" key="1">
    <source>
        <dbReference type="ARBA" id="ARBA00023015"/>
    </source>
</evidence>
<organism evidence="6 7">
    <name type="scientific">Agromyces bracchium</name>
    <dbReference type="NCBI Taxonomy" id="88376"/>
    <lineage>
        <taxon>Bacteria</taxon>
        <taxon>Bacillati</taxon>
        <taxon>Actinomycetota</taxon>
        <taxon>Actinomycetes</taxon>
        <taxon>Micrococcales</taxon>
        <taxon>Microbacteriaceae</taxon>
        <taxon>Agromyces</taxon>
    </lineage>
</organism>
<dbReference type="PANTHER" id="PTHR30055">
    <property type="entry name" value="HTH-TYPE TRANSCRIPTIONAL REGULATOR RUTR"/>
    <property type="match status" value="1"/>
</dbReference>
<sequence>MGTMEAPTADAGVRRVRPKDRRQQIAMAAATLFSERGFHQVSLGEVASAVGISAPALYRHFPNKYALFLDAANRLAHGLIEATDELVAAQADDADDPETARAEYDAIVSAIVETTIDNRLTGGLYRWEGRYLEPDDRRKLQDEFAELASRVRRPLERMRPGLPDDDARLLAAAALSVVASITSHHVSMARRTLADLLLECADDVAASHLPRPDRGAETDAAGIPSASKRELIVREALALFHRNGYHDTGIEDISAAVGLTPSGFYRYFESKSELLLEACVRASERLNATTADALEGAASPDEALHRLVDAYVAHSFTHRELMSVYFSDVGALPDAEQERLRGIQRRHVDEWVSLLRTARPDLSTSAARVRVHAGLNVVVDIGRIVHFDNSPSTRARVAAIVRAALGVREAAA</sequence>
<dbReference type="PANTHER" id="PTHR30055:SF237">
    <property type="entry name" value="TRANSCRIPTIONAL REPRESSOR MCE3R"/>
    <property type="match status" value="1"/>
</dbReference>
<dbReference type="RefSeq" id="WP_155050154.1">
    <property type="nucleotide sequence ID" value="NZ_BAAAIB010000003.1"/>
</dbReference>
<keyword evidence="3" id="KW-0804">Transcription</keyword>
<dbReference type="InterPro" id="IPR001647">
    <property type="entry name" value="HTH_TetR"/>
</dbReference>
<evidence type="ECO:0000313" key="7">
    <source>
        <dbReference type="Proteomes" id="UP000433071"/>
    </source>
</evidence>
<dbReference type="InterPro" id="IPR023772">
    <property type="entry name" value="DNA-bd_HTH_TetR-type_CS"/>
</dbReference>
<dbReference type="SUPFAM" id="SSF48498">
    <property type="entry name" value="Tetracyclin repressor-like, C-terminal domain"/>
    <property type="match status" value="1"/>
</dbReference>
<dbReference type="PROSITE" id="PS01081">
    <property type="entry name" value="HTH_TETR_1"/>
    <property type="match status" value="1"/>
</dbReference>
<dbReference type="PROSITE" id="PS50977">
    <property type="entry name" value="HTH_TETR_2"/>
    <property type="match status" value="2"/>
</dbReference>